<proteinExistence type="predicted"/>
<dbReference type="PANTHER" id="PTHR31205">
    <property type="entry name" value="ACTIN CROSS-LINKING PROTEIN (DUF569)"/>
    <property type="match status" value="1"/>
</dbReference>
<dbReference type="InterPro" id="IPR007679">
    <property type="entry name" value="DUF569"/>
</dbReference>
<dbReference type="Proteomes" id="UP000828251">
    <property type="component" value="Unassembled WGS sequence"/>
</dbReference>
<dbReference type="CDD" id="cd23340">
    <property type="entry name" value="beta-trefoil_FSCN_ACP-like"/>
    <property type="match status" value="1"/>
</dbReference>
<keyword evidence="4" id="KW-1185">Reference proteome</keyword>
<dbReference type="AlphaFoldDB" id="A0A9D3VS01"/>
<evidence type="ECO:0000313" key="4">
    <source>
        <dbReference type="Proteomes" id="UP000828251"/>
    </source>
</evidence>
<reference evidence="3 4" key="1">
    <citation type="journal article" date="2021" name="Plant Biotechnol. J.">
        <title>Multi-omics assisted identification of the key and species-specific regulatory components of drought-tolerant mechanisms in Gossypium stocksii.</title>
        <authorList>
            <person name="Yu D."/>
            <person name="Ke L."/>
            <person name="Zhang D."/>
            <person name="Wu Y."/>
            <person name="Sun Y."/>
            <person name="Mei J."/>
            <person name="Sun J."/>
            <person name="Sun Y."/>
        </authorList>
    </citation>
    <scope>NUCLEOTIDE SEQUENCE [LARGE SCALE GENOMIC DNA]</scope>
    <source>
        <strain evidence="4">cv. E1</strain>
        <tissue evidence="3">Leaf</tissue>
    </source>
</reference>
<feature type="domain" description="DUF569" evidence="2">
    <location>
        <begin position="45"/>
        <end position="136"/>
    </location>
</feature>
<evidence type="ECO:0000259" key="2">
    <source>
        <dbReference type="Pfam" id="PF04601"/>
    </source>
</evidence>
<protein>
    <recommendedName>
        <fullName evidence="2">DUF569 domain-containing protein</fullName>
    </recommendedName>
</protein>
<evidence type="ECO:0000313" key="3">
    <source>
        <dbReference type="EMBL" id="KAH1092097.1"/>
    </source>
</evidence>
<feature type="region of interest" description="Disordered" evidence="1">
    <location>
        <begin position="1"/>
        <end position="35"/>
    </location>
</feature>
<comment type="caution">
    <text evidence="3">The sequence shown here is derived from an EMBL/GenBank/DDBJ whole genome shotgun (WGS) entry which is preliminary data.</text>
</comment>
<sequence>MEDSVVTLASTYSPTRTRKLSGKAETAPPKARVGRSSSSKAIAISHLIRLKSIYKYLTASGEPFLLGMIGNKVLQTIPSSRNDGFMEWEPTKDRFQVKFRARNGQLLRATGGPPLWRNSVTHDIPHRTATQDWVLWGVDLVEILEPDLSKFSYNSERSQHSDKGSASLITHNFKHAFGREERTPVRRAFDFIGTPKRAYDVLVFEDSQWRRRVNCAALARSTKRRLCYFGVRRPRASSSGVVRAEGAHGAGYGAREKGTLGFSDST</sequence>
<evidence type="ECO:0000256" key="1">
    <source>
        <dbReference type="SAM" id="MobiDB-lite"/>
    </source>
</evidence>
<dbReference type="PANTHER" id="PTHR31205:SF69">
    <property type="entry name" value="ACTIN CROSS-LINKING PROTEIN (DUF569)"/>
    <property type="match status" value="1"/>
</dbReference>
<name>A0A9D3VS01_9ROSI</name>
<organism evidence="3 4">
    <name type="scientific">Gossypium stocksii</name>
    <dbReference type="NCBI Taxonomy" id="47602"/>
    <lineage>
        <taxon>Eukaryota</taxon>
        <taxon>Viridiplantae</taxon>
        <taxon>Streptophyta</taxon>
        <taxon>Embryophyta</taxon>
        <taxon>Tracheophyta</taxon>
        <taxon>Spermatophyta</taxon>
        <taxon>Magnoliopsida</taxon>
        <taxon>eudicotyledons</taxon>
        <taxon>Gunneridae</taxon>
        <taxon>Pentapetalae</taxon>
        <taxon>rosids</taxon>
        <taxon>malvids</taxon>
        <taxon>Malvales</taxon>
        <taxon>Malvaceae</taxon>
        <taxon>Malvoideae</taxon>
        <taxon>Gossypium</taxon>
    </lineage>
</organism>
<dbReference type="OrthoDB" id="2432302at2759"/>
<dbReference type="Pfam" id="PF04601">
    <property type="entry name" value="DUF569"/>
    <property type="match status" value="1"/>
</dbReference>
<gene>
    <name evidence="3" type="ORF">J1N35_019354</name>
</gene>
<accession>A0A9D3VS01</accession>
<dbReference type="EMBL" id="JAIQCV010000006">
    <property type="protein sequence ID" value="KAH1092097.1"/>
    <property type="molecule type" value="Genomic_DNA"/>
</dbReference>